<dbReference type="GO" id="GO:0006629">
    <property type="term" value="P:lipid metabolic process"/>
    <property type="evidence" value="ECO:0007669"/>
    <property type="project" value="UniProtKB-KW"/>
</dbReference>
<dbReference type="EC" id="2.3.1.-" evidence="6"/>
<comment type="caution">
    <text evidence="6">The sequence shown here is derived from an EMBL/GenBank/DDBJ whole genome shotgun (WGS) entry which is preliminary data.</text>
</comment>
<name>A0A9X4RG98_9ACTN</name>
<keyword evidence="2" id="KW-0444">Lipid biosynthesis</keyword>
<gene>
    <name evidence="6" type="ORF">NVS88_21360</name>
</gene>
<evidence type="ECO:0000256" key="2">
    <source>
        <dbReference type="ARBA" id="ARBA00022516"/>
    </source>
</evidence>
<dbReference type="Proteomes" id="UP001152755">
    <property type="component" value="Unassembled WGS sequence"/>
</dbReference>
<dbReference type="PANTHER" id="PTHR37323:SF1">
    <property type="entry name" value="L-ORNITHINE N(ALPHA)-ACYLTRANSFERASE"/>
    <property type="match status" value="1"/>
</dbReference>
<evidence type="ECO:0000256" key="3">
    <source>
        <dbReference type="ARBA" id="ARBA00022679"/>
    </source>
</evidence>
<dbReference type="AlphaFoldDB" id="A0A9X4RG98"/>
<sequence>MTTACVGSPSAASATAGRYSVVLTRDRADIEAAQRLRYQVFSTEPGFTLGAFAAAIERDVDRFDTFCDHILVRDRVTGDAVGCYRLLPPEGARALGGPYTATEFDLDALAPILPGAVELGRACVHPDHRSGAVSALLWSGILRYLSMTDHSWLVGCVSVPMRSTPGERPGANVRAVRDVVSSRYAHDPRWQVRPHRPVRVDGRGLDEIEPAARAVLPPLLRAYLRIGARVCGEPAHDPEFGVADFVVLLGAHHADQRYLDRFLAATGAA</sequence>
<evidence type="ECO:0000313" key="7">
    <source>
        <dbReference type="Proteomes" id="UP001152755"/>
    </source>
</evidence>
<evidence type="ECO:0000256" key="4">
    <source>
        <dbReference type="ARBA" id="ARBA00023098"/>
    </source>
</evidence>
<reference evidence="6" key="1">
    <citation type="submission" date="2022-08" db="EMBL/GenBank/DDBJ databases">
        <title>Genome analysis of Corynebacteriales strain.</title>
        <authorList>
            <person name="Lee S.D."/>
        </authorList>
    </citation>
    <scope>NUCLEOTIDE SEQUENCE</scope>
    <source>
        <strain evidence="6">D3-21</strain>
    </source>
</reference>
<dbReference type="InterPro" id="IPR052351">
    <property type="entry name" value="Ornithine_N-alpha-AT"/>
</dbReference>
<dbReference type="Pfam" id="PF13444">
    <property type="entry name" value="Acetyltransf_5"/>
    <property type="match status" value="1"/>
</dbReference>
<keyword evidence="4" id="KW-0443">Lipid metabolism</keyword>
<evidence type="ECO:0000313" key="6">
    <source>
        <dbReference type="EMBL" id="MDG3017107.1"/>
    </source>
</evidence>
<dbReference type="Gene3D" id="3.40.630.30">
    <property type="match status" value="1"/>
</dbReference>
<dbReference type="GO" id="GO:0016746">
    <property type="term" value="F:acyltransferase activity"/>
    <property type="evidence" value="ECO:0007669"/>
    <property type="project" value="UniProtKB-KW"/>
</dbReference>
<dbReference type="SUPFAM" id="SSF55729">
    <property type="entry name" value="Acyl-CoA N-acyltransferases (Nat)"/>
    <property type="match status" value="1"/>
</dbReference>
<comment type="pathway">
    <text evidence="1">Lipid metabolism.</text>
</comment>
<proteinExistence type="predicted"/>
<keyword evidence="7" id="KW-1185">Reference proteome</keyword>
<dbReference type="InterPro" id="IPR016181">
    <property type="entry name" value="Acyl_CoA_acyltransferase"/>
</dbReference>
<protein>
    <submittedName>
        <fullName evidence="6">GNAT family N-acetyltransferase</fullName>
        <ecNumber evidence="6">2.3.1.-</ecNumber>
    </submittedName>
</protein>
<keyword evidence="3 6" id="KW-0808">Transferase</keyword>
<evidence type="ECO:0000256" key="1">
    <source>
        <dbReference type="ARBA" id="ARBA00005189"/>
    </source>
</evidence>
<keyword evidence="5 6" id="KW-0012">Acyltransferase</keyword>
<accession>A0A9X4RG98</accession>
<dbReference type="EMBL" id="JANRHA010000024">
    <property type="protein sequence ID" value="MDG3017107.1"/>
    <property type="molecule type" value="Genomic_DNA"/>
</dbReference>
<dbReference type="PANTHER" id="PTHR37323">
    <property type="entry name" value="GCN5-RELATED N-ACETYLTRANSFERASE"/>
    <property type="match status" value="1"/>
</dbReference>
<evidence type="ECO:0000256" key="5">
    <source>
        <dbReference type="ARBA" id="ARBA00023315"/>
    </source>
</evidence>
<organism evidence="6 7">
    <name type="scientific">Speluncibacter jeojiensis</name>
    <dbReference type="NCBI Taxonomy" id="2710754"/>
    <lineage>
        <taxon>Bacteria</taxon>
        <taxon>Bacillati</taxon>
        <taxon>Actinomycetota</taxon>
        <taxon>Actinomycetes</taxon>
        <taxon>Mycobacteriales</taxon>
        <taxon>Speluncibacteraceae</taxon>
        <taxon>Speluncibacter</taxon>
    </lineage>
</organism>
<dbReference type="RefSeq" id="WP_277835792.1">
    <property type="nucleotide sequence ID" value="NZ_JAAIVF010000010.1"/>
</dbReference>